<gene>
    <name evidence="1" type="ORF">Ga0061079_1045</name>
</gene>
<accession>A0A0X3APU0</accession>
<evidence type="ECO:0000313" key="1">
    <source>
        <dbReference type="EMBL" id="CVK15888.1"/>
    </source>
</evidence>
<organism evidence="1 2">
    <name type="scientific">Apibacter mensalis</name>
    <dbReference type="NCBI Taxonomy" id="1586267"/>
    <lineage>
        <taxon>Bacteria</taxon>
        <taxon>Pseudomonadati</taxon>
        <taxon>Bacteroidota</taxon>
        <taxon>Flavobacteriia</taxon>
        <taxon>Flavobacteriales</taxon>
        <taxon>Weeksellaceae</taxon>
        <taxon>Apibacter</taxon>
    </lineage>
</organism>
<dbReference type="STRING" id="1586267.GCA_001418685_00722"/>
<dbReference type="EMBL" id="FCOR01000004">
    <property type="protein sequence ID" value="CVK15888.1"/>
    <property type="molecule type" value="Genomic_DNA"/>
</dbReference>
<proteinExistence type="predicted"/>
<name>A0A0X3APU0_9FLAO</name>
<dbReference type="Proteomes" id="UP000182761">
    <property type="component" value="Unassembled WGS sequence"/>
</dbReference>
<sequence>MMVKITSIILTLCYCTVLLISCSISEEITFNEEGSLNYSYVIDASEFMKIMPDSMDKNMLKDTLISFKDLLTQKKDSISQLPSESQKKLQALKPLFIKMHQDKKKGEFYVLIYGNFINSTSLNSALSALNSIDNSKNNSSKNMEFLTHTTYNWNGKEFSKKSIKAESLKSDSVAQNILPLFTGGTFKIRYNFPKEIKKVNNSSAVISQDRKSLSIEYDATEYLATPQKTDLKVELVK</sequence>
<dbReference type="AlphaFoldDB" id="A0A0X3APU0"/>
<dbReference type="PROSITE" id="PS51257">
    <property type="entry name" value="PROKAR_LIPOPROTEIN"/>
    <property type="match status" value="1"/>
</dbReference>
<protein>
    <recommendedName>
        <fullName evidence="3">Lipoprotein</fullName>
    </recommendedName>
</protein>
<reference evidence="1 2" key="1">
    <citation type="submission" date="2016-01" db="EMBL/GenBank/DDBJ databases">
        <authorList>
            <person name="McClelland M."/>
            <person name="Jain A."/>
            <person name="Saraogi P."/>
            <person name="Mendelson R."/>
            <person name="Westerman R."/>
            <person name="SanMiguel P."/>
            <person name="Csonka L."/>
        </authorList>
    </citation>
    <scope>NUCLEOTIDE SEQUENCE [LARGE SCALE GENOMIC DNA]</scope>
    <source>
        <strain evidence="1 2">R-53146</strain>
    </source>
</reference>
<evidence type="ECO:0008006" key="3">
    <source>
        <dbReference type="Google" id="ProtNLM"/>
    </source>
</evidence>
<dbReference type="OrthoDB" id="978531at2"/>
<evidence type="ECO:0000313" key="2">
    <source>
        <dbReference type="Proteomes" id="UP000182761"/>
    </source>
</evidence>
<keyword evidence="2" id="KW-1185">Reference proteome</keyword>
<dbReference type="RefSeq" id="WP_055425113.1">
    <property type="nucleotide sequence ID" value="NZ_FCOR01000004.1"/>
</dbReference>